<dbReference type="EMBL" id="SIJB01000016">
    <property type="protein sequence ID" value="NBI28594.1"/>
    <property type="molecule type" value="Genomic_DNA"/>
</dbReference>
<dbReference type="RefSeq" id="WP_160645389.1">
    <property type="nucleotide sequence ID" value="NZ_SIJB01000016.1"/>
</dbReference>
<keyword evidence="2" id="KW-1185">Reference proteome</keyword>
<comment type="caution">
    <text evidence="1">The sequence shown here is derived from an EMBL/GenBank/DDBJ whole genome shotgun (WGS) entry which is preliminary data.</text>
</comment>
<reference evidence="1 2" key="1">
    <citation type="submission" date="2019-01" db="EMBL/GenBank/DDBJ databases">
        <title>Chengkuizengella sp. nov., isolated from deep-sea sediment of East Pacific Ocean.</title>
        <authorList>
            <person name="Yang J."/>
            <person name="Lai Q."/>
            <person name="Shao Z."/>
        </authorList>
    </citation>
    <scope>NUCLEOTIDE SEQUENCE [LARGE SCALE GENOMIC DNA]</scope>
    <source>
        <strain evidence="1 2">YPA3-1-1</strain>
    </source>
</reference>
<evidence type="ECO:0000313" key="1">
    <source>
        <dbReference type="EMBL" id="NBI28594.1"/>
    </source>
</evidence>
<name>A0A6N9Q285_9BACL</name>
<sequence length="113" mass="14005">MKREKFCMVCGMAFFATRRDAKYCNDVCRQRACRDKKTNKNIYELPKYLRYRVVYYKDTFILAENVKNHKMREWIDSEKDFYRVEENMKQYESVLFICYRKIDMSKVMKIINE</sequence>
<dbReference type="OrthoDB" id="1847670at2"/>
<protein>
    <submittedName>
        <fullName evidence="1">Uncharacterized protein</fullName>
    </submittedName>
</protein>
<proteinExistence type="predicted"/>
<dbReference type="Proteomes" id="UP000448943">
    <property type="component" value="Unassembled WGS sequence"/>
</dbReference>
<accession>A0A6N9Q285</accession>
<gene>
    <name evidence="1" type="ORF">ERL59_06465</name>
</gene>
<organism evidence="1 2">
    <name type="scientific">Chengkuizengella marina</name>
    <dbReference type="NCBI Taxonomy" id="2507566"/>
    <lineage>
        <taxon>Bacteria</taxon>
        <taxon>Bacillati</taxon>
        <taxon>Bacillota</taxon>
        <taxon>Bacilli</taxon>
        <taxon>Bacillales</taxon>
        <taxon>Paenibacillaceae</taxon>
        <taxon>Chengkuizengella</taxon>
    </lineage>
</organism>
<evidence type="ECO:0000313" key="2">
    <source>
        <dbReference type="Proteomes" id="UP000448943"/>
    </source>
</evidence>
<dbReference type="AlphaFoldDB" id="A0A6N9Q285"/>